<dbReference type="InParanoid" id="A0A6J0PH62"/>
<evidence type="ECO:0000313" key="4">
    <source>
        <dbReference type="RefSeq" id="XP_019705422.1"/>
    </source>
</evidence>
<reference evidence="4" key="1">
    <citation type="submission" date="2025-08" db="UniProtKB">
        <authorList>
            <consortium name="RefSeq"/>
        </authorList>
    </citation>
    <scope>IDENTIFICATION</scope>
</reference>
<feature type="region of interest" description="Disordered" evidence="1">
    <location>
        <begin position="61"/>
        <end position="82"/>
    </location>
</feature>
<dbReference type="AlphaFoldDB" id="A0A6J0PH62"/>
<keyword evidence="2" id="KW-0732">Signal</keyword>
<dbReference type="RefSeq" id="XP_019705422.1">
    <property type="nucleotide sequence ID" value="XM_019849863.2"/>
</dbReference>
<feature type="signal peptide" evidence="2">
    <location>
        <begin position="1"/>
        <end position="23"/>
    </location>
</feature>
<proteinExistence type="predicted"/>
<evidence type="ECO:0000313" key="3">
    <source>
        <dbReference type="Proteomes" id="UP000504607"/>
    </source>
</evidence>
<sequence>MKPMTAFCFPSAVSFHLPPILLTVCPQGGGQAKTSSTVPAASRKDSQSHQLGHAILYSYQKSSSSNNENNRRGSQTPPRSQRGSVWMMMMSTILLIGLSWKQMQTPLLERLQLATNAVDGVVPISEQAMSQALATPREHVPRSLLK</sequence>
<dbReference type="OrthoDB" id="10249988at2759"/>
<protein>
    <submittedName>
        <fullName evidence="4">Uncharacterized protein LOC105044235</fullName>
    </submittedName>
</protein>
<dbReference type="Proteomes" id="UP000504607">
    <property type="component" value="Chromosome 4"/>
</dbReference>
<name>A0A6J0PH62_ELAGV</name>
<accession>A0A6J0PH62</accession>
<dbReference type="GeneID" id="105044235"/>
<feature type="compositionally biased region" description="Polar residues" evidence="1">
    <location>
        <begin position="72"/>
        <end position="82"/>
    </location>
</feature>
<feature type="chain" id="PRO_5026990925" evidence="2">
    <location>
        <begin position="24"/>
        <end position="146"/>
    </location>
</feature>
<keyword evidence="3" id="KW-1185">Reference proteome</keyword>
<organism evidence="3 4">
    <name type="scientific">Elaeis guineensis var. tenera</name>
    <name type="common">Oil palm</name>
    <dbReference type="NCBI Taxonomy" id="51953"/>
    <lineage>
        <taxon>Eukaryota</taxon>
        <taxon>Viridiplantae</taxon>
        <taxon>Streptophyta</taxon>
        <taxon>Embryophyta</taxon>
        <taxon>Tracheophyta</taxon>
        <taxon>Spermatophyta</taxon>
        <taxon>Magnoliopsida</taxon>
        <taxon>Liliopsida</taxon>
        <taxon>Arecaceae</taxon>
        <taxon>Arecoideae</taxon>
        <taxon>Cocoseae</taxon>
        <taxon>Elaeidinae</taxon>
        <taxon>Elaeis</taxon>
    </lineage>
</organism>
<evidence type="ECO:0000256" key="1">
    <source>
        <dbReference type="SAM" id="MobiDB-lite"/>
    </source>
</evidence>
<dbReference type="KEGG" id="egu:105044235"/>
<gene>
    <name evidence="4" type="primary">LOC105044235</name>
</gene>
<evidence type="ECO:0000256" key="2">
    <source>
        <dbReference type="SAM" id="SignalP"/>
    </source>
</evidence>